<accession>L7LXN1</accession>
<dbReference type="PANTHER" id="PTHR21301">
    <property type="entry name" value="REVERSE TRANSCRIPTASE"/>
    <property type="match status" value="1"/>
</dbReference>
<dbReference type="Pfam" id="PF00078">
    <property type="entry name" value="RVT_1"/>
    <property type="match status" value="1"/>
</dbReference>
<reference evidence="2" key="1">
    <citation type="submission" date="2012-11" db="EMBL/GenBank/DDBJ databases">
        <authorList>
            <person name="Lucero-Rivera Y.E."/>
            <person name="Tovar-Ramirez D."/>
        </authorList>
    </citation>
    <scope>NUCLEOTIDE SEQUENCE</scope>
    <source>
        <tissue evidence="2">Salivary gland</tissue>
    </source>
</reference>
<feature type="domain" description="Reverse transcriptase" evidence="1">
    <location>
        <begin position="1"/>
        <end position="345"/>
    </location>
</feature>
<organism evidence="2">
    <name type="scientific">Rhipicephalus pulchellus</name>
    <name type="common">Yellow backed tick</name>
    <name type="synonym">Dermacentor pulchellus</name>
    <dbReference type="NCBI Taxonomy" id="72859"/>
    <lineage>
        <taxon>Eukaryota</taxon>
        <taxon>Metazoa</taxon>
        <taxon>Ecdysozoa</taxon>
        <taxon>Arthropoda</taxon>
        <taxon>Chelicerata</taxon>
        <taxon>Arachnida</taxon>
        <taxon>Acari</taxon>
        <taxon>Parasitiformes</taxon>
        <taxon>Ixodida</taxon>
        <taxon>Ixodoidea</taxon>
        <taxon>Ixodidae</taxon>
        <taxon>Rhipicephalinae</taxon>
        <taxon>Rhipicephalus</taxon>
        <taxon>Rhipicephalus</taxon>
    </lineage>
</organism>
<reference evidence="2" key="2">
    <citation type="journal article" date="2015" name="J. Proteomics">
        <title>Sexual differences in the sialomes of the zebra tick, Rhipicephalus pulchellus.</title>
        <authorList>
            <person name="Tan A.W."/>
            <person name="Francischetti I.M."/>
            <person name="Slovak M."/>
            <person name="Kini R.M."/>
            <person name="Ribeiro J.M."/>
        </authorList>
    </citation>
    <scope>NUCLEOTIDE SEQUENCE</scope>
    <source>
        <tissue evidence="2">Salivary gland</tissue>
    </source>
</reference>
<dbReference type="PROSITE" id="PS50878">
    <property type="entry name" value="RT_POL"/>
    <property type="match status" value="1"/>
</dbReference>
<dbReference type="AlphaFoldDB" id="L7LXN1"/>
<sequence length="345" mass="39207">MYMDAFVRVAYIFIGPVMVTWKLRKVEAYLKDNALAVLPADKEGWFAVLSYKLFNPKASEAVSSVFKSHDNVVISKVKPQAKKLCEKLNLSKLVSGIANSKKVCLEVFFSVKTHKPEKPFRVIVSENGTWQKSVALFLQSKLGLLAVEDLFLVKNSGQVLDFIRPRSKQRMCGFSIDIKDLYYSLPHESILSCVEESIDKLGSITFQNSAGVSSSSFLELLSFYLKSTFIQWNGKPHLQKEGICIGSCIAPILSDLFFAKLDRTVSGDLSDYRSMRIFRFVDDFLILLDCDPMSCALDILNFIKERFKPLVLTHELPVNNTLRFLDIALIFHLDHTCWTYKPRSN</sequence>
<evidence type="ECO:0000313" key="2">
    <source>
        <dbReference type="EMBL" id="JAA56841.1"/>
    </source>
</evidence>
<protein>
    <submittedName>
        <fullName evidence="2">Putative tick transposon</fullName>
    </submittedName>
</protein>
<dbReference type="InterPro" id="IPR000477">
    <property type="entry name" value="RT_dom"/>
</dbReference>
<proteinExistence type="evidence at transcript level"/>
<evidence type="ECO:0000259" key="1">
    <source>
        <dbReference type="PROSITE" id="PS50878"/>
    </source>
</evidence>
<name>L7LXN1_RHIPC</name>
<dbReference type="PANTHER" id="PTHR21301:SF10">
    <property type="entry name" value="REVERSE TRANSCRIPTASE DOMAIN-CONTAINING PROTEIN"/>
    <property type="match status" value="1"/>
</dbReference>
<dbReference type="EMBL" id="GACK01008193">
    <property type="protein sequence ID" value="JAA56841.1"/>
    <property type="molecule type" value="mRNA"/>
</dbReference>